<keyword evidence="3" id="KW-1185">Reference proteome</keyword>
<comment type="caution">
    <text evidence="2">The sequence shown here is derived from an EMBL/GenBank/DDBJ whole genome shotgun (WGS) entry which is preliminary data.</text>
</comment>
<sequence>MRITTSISAFVIALAASALVAACGQGSPGDPTAATTTTATVSGIVRAATGAVIAGASVTVGSATATTGADGRFELRNVPVGSATIAISAPGFDARSVSVSLTEGANAHDVVLTPRTLFTHQSTVAYLPPGIAQYRAAIVFLPGLRDPSTGNPLDSRRIVTGAPGTGPCPIWCTASELETVKRRSLELAGGNVALVGTTTLLDQTADYDKLLQALSQVGAQSGHPELANVPILFVGHSQGGCTAYGFTRAHAARVAGFVTMKGGCHAPGPAGAAAAVPGFFLIGRVDEPHRVANITPVFEAGRAAGAPWSLSTDAFGHGPIVDLDLMFAWMDAVLTARLPATAGAPLRAMTETAGWLGDRSTGAVATYGCYGAARSGASWLPSREAALGWQRMAGGNVVVSAC</sequence>
<evidence type="ECO:0000256" key="1">
    <source>
        <dbReference type="SAM" id="SignalP"/>
    </source>
</evidence>
<dbReference type="Pfam" id="PF13620">
    <property type="entry name" value="CarboxypepD_reg"/>
    <property type="match status" value="1"/>
</dbReference>
<dbReference type="Gene3D" id="3.40.50.1820">
    <property type="entry name" value="alpha/beta hydrolase"/>
    <property type="match status" value="1"/>
</dbReference>
<name>A0AA37Q297_9BACT</name>
<protein>
    <recommendedName>
        <fullName evidence="4">Carboxypeptidase regulatory-like domain-containing protein</fullName>
    </recommendedName>
</protein>
<accession>A0AA37Q297</accession>
<dbReference type="AlphaFoldDB" id="A0AA37Q297"/>
<evidence type="ECO:0008006" key="4">
    <source>
        <dbReference type="Google" id="ProtNLM"/>
    </source>
</evidence>
<evidence type="ECO:0000313" key="3">
    <source>
        <dbReference type="Proteomes" id="UP001161325"/>
    </source>
</evidence>
<proteinExistence type="predicted"/>
<dbReference type="PROSITE" id="PS51257">
    <property type="entry name" value="PROKAR_LIPOPROTEIN"/>
    <property type="match status" value="1"/>
</dbReference>
<dbReference type="SUPFAM" id="SSF49464">
    <property type="entry name" value="Carboxypeptidase regulatory domain-like"/>
    <property type="match status" value="1"/>
</dbReference>
<dbReference type="EMBL" id="BRXS01000003">
    <property type="protein sequence ID" value="GLC25264.1"/>
    <property type="molecule type" value="Genomic_DNA"/>
</dbReference>
<keyword evidence="1" id="KW-0732">Signal</keyword>
<dbReference type="InterPro" id="IPR029058">
    <property type="entry name" value="AB_hydrolase_fold"/>
</dbReference>
<dbReference type="RefSeq" id="WP_284349714.1">
    <property type="nucleotide sequence ID" value="NZ_BRXS01000003.1"/>
</dbReference>
<gene>
    <name evidence="2" type="ORF">rosag_17770</name>
</gene>
<dbReference type="Gene3D" id="2.60.40.1120">
    <property type="entry name" value="Carboxypeptidase-like, regulatory domain"/>
    <property type="match status" value="1"/>
</dbReference>
<dbReference type="InterPro" id="IPR008969">
    <property type="entry name" value="CarboxyPept-like_regulatory"/>
</dbReference>
<dbReference type="Proteomes" id="UP001161325">
    <property type="component" value="Unassembled WGS sequence"/>
</dbReference>
<evidence type="ECO:0000313" key="2">
    <source>
        <dbReference type="EMBL" id="GLC25264.1"/>
    </source>
</evidence>
<feature type="signal peptide" evidence="1">
    <location>
        <begin position="1"/>
        <end position="21"/>
    </location>
</feature>
<feature type="chain" id="PRO_5041351514" description="Carboxypeptidase regulatory-like domain-containing protein" evidence="1">
    <location>
        <begin position="22"/>
        <end position="402"/>
    </location>
</feature>
<reference evidence="2" key="1">
    <citation type="submission" date="2022-08" db="EMBL/GenBank/DDBJ databases">
        <title>Draft genome sequencing of Roseisolibacter agri AW1220.</title>
        <authorList>
            <person name="Tobiishi Y."/>
            <person name="Tonouchi A."/>
        </authorList>
    </citation>
    <scope>NUCLEOTIDE SEQUENCE</scope>
    <source>
        <strain evidence="2">AW1220</strain>
    </source>
</reference>
<organism evidence="2 3">
    <name type="scientific">Roseisolibacter agri</name>
    <dbReference type="NCBI Taxonomy" id="2014610"/>
    <lineage>
        <taxon>Bacteria</taxon>
        <taxon>Pseudomonadati</taxon>
        <taxon>Gemmatimonadota</taxon>
        <taxon>Gemmatimonadia</taxon>
        <taxon>Gemmatimonadales</taxon>
        <taxon>Gemmatimonadaceae</taxon>
        <taxon>Roseisolibacter</taxon>
    </lineage>
</organism>
<dbReference type="SUPFAM" id="SSF53474">
    <property type="entry name" value="alpha/beta-Hydrolases"/>
    <property type="match status" value="1"/>
</dbReference>